<evidence type="ECO:0000313" key="2">
    <source>
        <dbReference type="Proteomes" id="UP001230339"/>
    </source>
</evidence>
<protein>
    <submittedName>
        <fullName evidence="1">Uncharacterized protein</fullName>
    </submittedName>
</protein>
<keyword evidence="2" id="KW-1185">Reference proteome</keyword>
<organism evidence="1 2">
    <name type="scientific">Pseudomonas hefeiensis</name>
    <dbReference type="NCBI Taxonomy" id="2738125"/>
    <lineage>
        <taxon>Bacteria</taxon>
        <taxon>Pseudomonadati</taxon>
        <taxon>Pseudomonadota</taxon>
        <taxon>Gammaproteobacteria</taxon>
        <taxon>Pseudomonadales</taxon>
        <taxon>Pseudomonadaceae</taxon>
        <taxon>Pseudomonas</taxon>
    </lineage>
</organism>
<proteinExistence type="predicted"/>
<reference evidence="1 2" key="1">
    <citation type="submission" date="2023-02" db="EMBL/GenBank/DDBJ databases">
        <title>Evolution of Hrp T3SS in non-pathogenic Pseudomonas fluorescens.</title>
        <authorList>
            <person name="Liao K."/>
            <person name="Wei H."/>
            <person name="Gu Y."/>
        </authorList>
    </citation>
    <scope>NUCLEOTIDE SEQUENCE [LARGE SCALE GENOMIC DNA]</scope>
    <source>
        <strain evidence="1 2">FP205</strain>
    </source>
</reference>
<dbReference type="Proteomes" id="UP001230339">
    <property type="component" value="Chromosome"/>
</dbReference>
<dbReference type="EMBL" id="CP117449">
    <property type="protein sequence ID" value="WLH11522.1"/>
    <property type="molecule type" value="Genomic_DNA"/>
</dbReference>
<accession>A0ABY9G7M3</accession>
<evidence type="ECO:0000313" key="1">
    <source>
        <dbReference type="EMBL" id="WLH11522.1"/>
    </source>
</evidence>
<gene>
    <name evidence="1" type="ORF">PSH57_22105</name>
</gene>
<name>A0ABY9G7M3_9PSED</name>
<dbReference type="RefSeq" id="WP_305385552.1">
    <property type="nucleotide sequence ID" value="NZ_CP117426.1"/>
</dbReference>
<sequence length="64" mass="7009">MNQYLYVQLVAIRFQALTGNVGVLTPNSAIRSILRVVPQLIYQARHALTSERMADGVALIAIIG</sequence>